<dbReference type="Gene3D" id="1.10.443.10">
    <property type="entry name" value="Intergrase catalytic core"/>
    <property type="match status" value="1"/>
</dbReference>
<name>A0ABY2T941_9BACI</name>
<evidence type="ECO:0000259" key="4">
    <source>
        <dbReference type="PROSITE" id="PS51898"/>
    </source>
</evidence>
<organism evidence="5 6">
    <name type="scientific">Lysinibacillus varians</name>
    <dbReference type="NCBI Taxonomy" id="1145276"/>
    <lineage>
        <taxon>Bacteria</taxon>
        <taxon>Bacillati</taxon>
        <taxon>Bacillota</taxon>
        <taxon>Bacilli</taxon>
        <taxon>Bacillales</taxon>
        <taxon>Bacillaceae</taxon>
        <taxon>Lysinibacillus</taxon>
    </lineage>
</organism>
<dbReference type="CDD" id="cd01189">
    <property type="entry name" value="INT_ICEBs1_C_like"/>
    <property type="match status" value="1"/>
</dbReference>
<dbReference type="EMBL" id="SZPV01000073">
    <property type="protein sequence ID" value="TKI51129.1"/>
    <property type="molecule type" value="Genomic_DNA"/>
</dbReference>
<dbReference type="Proteomes" id="UP000308539">
    <property type="component" value="Unassembled WGS sequence"/>
</dbReference>
<dbReference type="Pfam" id="PF00589">
    <property type="entry name" value="Phage_integrase"/>
    <property type="match status" value="1"/>
</dbReference>
<dbReference type="PANTHER" id="PTHR30349:SF64">
    <property type="entry name" value="PROPHAGE INTEGRASE INTD-RELATED"/>
    <property type="match status" value="1"/>
</dbReference>
<keyword evidence="6" id="KW-1185">Reference proteome</keyword>
<dbReference type="InterPro" id="IPR013762">
    <property type="entry name" value="Integrase-like_cat_sf"/>
</dbReference>
<dbReference type="PROSITE" id="PS51898">
    <property type="entry name" value="TYR_RECOMBINASE"/>
    <property type="match status" value="1"/>
</dbReference>
<comment type="caution">
    <text evidence="5">The sequence shown here is derived from an EMBL/GenBank/DDBJ whole genome shotgun (WGS) entry which is preliminary data.</text>
</comment>
<evidence type="ECO:0000256" key="3">
    <source>
        <dbReference type="ARBA" id="ARBA00023172"/>
    </source>
</evidence>
<protein>
    <submittedName>
        <fullName evidence="5">Site-specific integrase</fullName>
    </submittedName>
</protein>
<dbReference type="RefSeq" id="WP_025220247.1">
    <property type="nucleotide sequence ID" value="NZ_CP006837.1"/>
</dbReference>
<feature type="domain" description="Tyr recombinase" evidence="4">
    <location>
        <begin position="169"/>
        <end position="373"/>
    </location>
</feature>
<dbReference type="InterPro" id="IPR011010">
    <property type="entry name" value="DNA_brk_join_enz"/>
</dbReference>
<evidence type="ECO:0000313" key="5">
    <source>
        <dbReference type="EMBL" id="TKI51129.1"/>
    </source>
</evidence>
<keyword evidence="2" id="KW-0238">DNA-binding</keyword>
<proteinExistence type="inferred from homology"/>
<evidence type="ECO:0000256" key="2">
    <source>
        <dbReference type="ARBA" id="ARBA00023125"/>
    </source>
</evidence>
<sequence length="384" mass="45403">MAYINKRTNKNGKTTSWYYSVSNYPFGNIRKGKFKTRREAENAAKYVEEKLAEEKKNRKKIHSKYDLLPFNFEFEYWIKKKKSNLNQKTIDGYLNASNKVKHFFGDELLINVTHDMYQDFMDAQQNNTKSTNEKLNKKIRTFVKYAFEHNKIHANFTNGVSIYGAQSNKKKLFISTYEYEMLLNYLSTDNLPILDRMMILLAATTGIRYGELCAVRWKDIDFERQCIHIHQQWLYTKGSGFTDLKNPNIYQKDDTDIKERTIPLSNQTITLLKTFQKSDSYIENEHGRLFYKANCKAQVVSNNTFNNTLNKVLTSLNIESITAHGLRHSFATYQVHKKIDRSYLQYLMGHTDYRTTDKYYVHLHEEMFEKNANEMKEALDGLEY</sequence>
<dbReference type="InterPro" id="IPR010998">
    <property type="entry name" value="Integrase_recombinase_N"/>
</dbReference>
<dbReference type="PANTHER" id="PTHR30349">
    <property type="entry name" value="PHAGE INTEGRASE-RELATED"/>
    <property type="match status" value="1"/>
</dbReference>
<evidence type="ECO:0000313" key="6">
    <source>
        <dbReference type="Proteomes" id="UP000308539"/>
    </source>
</evidence>
<gene>
    <name evidence="5" type="ORF">FC752_22465</name>
</gene>
<dbReference type="Gene3D" id="1.10.150.130">
    <property type="match status" value="1"/>
</dbReference>
<dbReference type="InterPro" id="IPR050090">
    <property type="entry name" value="Tyrosine_recombinase_XerCD"/>
</dbReference>
<keyword evidence="3" id="KW-0233">DNA recombination</keyword>
<dbReference type="InterPro" id="IPR002104">
    <property type="entry name" value="Integrase_catalytic"/>
</dbReference>
<comment type="similarity">
    <text evidence="1">Belongs to the 'phage' integrase family.</text>
</comment>
<evidence type="ECO:0000256" key="1">
    <source>
        <dbReference type="ARBA" id="ARBA00008857"/>
    </source>
</evidence>
<dbReference type="SUPFAM" id="SSF56349">
    <property type="entry name" value="DNA breaking-rejoining enzymes"/>
    <property type="match status" value="1"/>
</dbReference>
<accession>A0ABY2T941</accession>
<reference evidence="5 6" key="1">
    <citation type="submission" date="2019-04" db="EMBL/GenBank/DDBJ databases">
        <title>Lysinibacillus genome sequencing.</title>
        <authorList>
            <person name="Dunlap C."/>
        </authorList>
    </citation>
    <scope>NUCLEOTIDE SEQUENCE [LARGE SCALE GENOMIC DNA]</scope>
    <source>
        <strain evidence="5 6">NBRC 109424</strain>
    </source>
</reference>